<dbReference type="SUPFAM" id="SSF109604">
    <property type="entry name" value="HD-domain/PDEase-like"/>
    <property type="match status" value="1"/>
</dbReference>
<comment type="caution">
    <text evidence="2">The sequence shown here is derived from an EMBL/GenBank/DDBJ whole genome shotgun (WGS) entry which is preliminary data.</text>
</comment>
<organism evidence="2 3">
    <name type="scientific">Microscilla marina ATCC 23134</name>
    <dbReference type="NCBI Taxonomy" id="313606"/>
    <lineage>
        <taxon>Bacteria</taxon>
        <taxon>Pseudomonadati</taxon>
        <taxon>Bacteroidota</taxon>
        <taxon>Cytophagia</taxon>
        <taxon>Cytophagales</taxon>
        <taxon>Microscillaceae</taxon>
        <taxon>Microscilla</taxon>
    </lineage>
</organism>
<name>A1ZD39_MICM2</name>
<gene>
    <name evidence="2" type="ORF">M23134_05084</name>
</gene>
<proteinExistence type="predicted"/>
<dbReference type="SMART" id="SM00471">
    <property type="entry name" value="HDc"/>
    <property type="match status" value="1"/>
</dbReference>
<keyword evidence="2" id="KW-0378">Hydrolase</keyword>
<evidence type="ECO:0000259" key="1">
    <source>
        <dbReference type="PROSITE" id="PS51831"/>
    </source>
</evidence>
<evidence type="ECO:0000313" key="2">
    <source>
        <dbReference type="EMBL" id="EAY31578.1"/>
    </source>
</evidence>
<sequence>MSDKMIDMPALFKALEFSAFKHKDQRRKGPQNIPYINHPIQVAHVLIETGQAYNTNLLIAAILHDTIEDTDTTEEEIKQVFGENVAALVMEVTDDKNLFWEARKQLQIEKSPFASYDAKLLKLADKICNVRDLVINPPDKWSLDRKLEYLQWASDVIAGIRGVNQPMEDLFDEWIYKAKAYYKMS</sequence>
<dbReference type="PANTHER" id="PTHR46246:SF1">
    <property type="entry name" value="GUANOSINE-3',5'-BIS(DIPHOSPHATE) 3'-PYROPHOSPHOHYDROLASE MESH1"/>
    <property type="match status" value="1"/>
</dbReference>
<dbReference type="Pfam" id="PF13328">
    <property type="entry name" value="HD_4"/>
    <property type="match status" value="1"/>
</dbReference>
<accession>A1ZD39</accession>
<dbReference type="PANTHER" id="PTHR46246">
    <property type="entry name" value="GUANOSINE-3',5'-BIS(DIPHOSPHATE) 3'-PYROPHOSPHOHYDROLASE MESH1"/>
    <property type="match status" value="1"/>
</dbReference>
<feature type="domain" description="HD" evidence="1">
    <location>
        <begin position="35"/>
        <end position="130"/>
    </location>
</feature>
<dbReference type="PROSITE" id="PS51831">
    <property type="entry name" value="HD"/>
    <property type="match status" value="1"/>
</dbReference>
<dbReference type="InterPro" id="IPR052194">
    <property type="entry name" value="MESH1"/>
</dbReference>
<dbReference type="Proteomes" id="UP000004095">
    <property type="component" value="Unassembled WGS sequence"/>
</dbReference>
<dbReference type="GO" id="GO:0008893">
    <property type="term" value="F:guanosine-3',5'-bis(diphosphate) 3'-diphosphatase activity"/>
    <property type="evidence" value="ECO:0007669"/>
    <property type="project" value="TreeGrafter"/>
</dbReference>
<dbReference type="AlphaFoldDB" id="A1ZD39"/>
<dbReference type="eggNOG" id="COG0317">
    <property type="taxonomic scope" value="Bacteria"/>
</dbReference>
<evidence type="ECO:0000313" key="3">
    <source>
        <dbReference type="Proteomes" id="UP000004095"/>
    </source>
</evidence>
<dbReference type="InterPro" id="IPR003607">
    <property type="entry name" value="HD/PDEase_dom"/>
</dbReference>
<keyword evidence="3" id="KW-1185">Reference proteome</keyword>
<reference evidence="2 3" key="1">
    <citation type="submission" date="2007-01" db="EMBL/GenBank/DDBJ databases">
        <authorList>
            <person name="Haygood M."/>
            <person name="Podell S."/>
            <person name="Anderson C."/>
            <person name="Hopkinson B."/>
            <person name="Roe K."/>
            <person name="Barbeau K."/>
            <person name="Gaasterland T."/>
            <person name="Ferriera S."/>
            <person name="Johnson J."/>
            <person name="Kravitz S."/>
            <person name="Beeson K."/>
            <person name="Sutton G."/>
            <person name="Rogers Y.-H."/>
            <person name="Friedman R."/>
            <person name="Frazier M."/>
            <person name="Venter J.C."/>
        </authorList>
    </citation>
    <scope>NUCLEOTIDE SEQUENCE [LARGE SCALE GENOMIC DNA]</scope>
    <source>
        <strain evidence="2 3">ATCC 23134</strain>
    </source>
</reference>
<dbReference type="CDD" id="cd00077">
    <property type="entry name" value="HDc"/>
    <property type="match status" value="1"/>
</dbReference>
<dbReference type="Gene3D" id="1.10.3210.10">
    <property type="entry name" value="Hypothetical protein af1432"/>
    <property type="match status" value="1"/>
</dbReference>
<protein>
    <submittedName>
        <fullName evidence="2">Metal-dependent phosphohydrolase</fullName>
    </submittedName>
</protein>
<dbReference type="RefSeq" id="WP_002693287.1">
    <property type="nucleotide sequence ID" value="NZ_AAWS01000002.1"/>
</dbReference>
<dbReference type="EMBL" id="AAWS01000002">
    <property type="protein sequence ID" value="EAY31578.1"/>
    <property type="molecule type" value="Genomic_DNA"/>
</dbReference>
<dbReference type="InterPro" id="IPR006674">
    <property type="entry name" value="HD_domain"/>
</dbReference>